<dbReference type="GO" id="GO:0006629">
    <property type="term" value="P:lipid metabolic process"/>
    <property type="evidence" value="ECO:0007669"/>
    <property type="project" value="InterPro"/>
</dbReference>
<name>A0A933L351_9HYPH</name>
<dbReference type="PANTHER" id="PTHR46211">
    <property type="entry name" value="GLYCEROPHOSPHORYL DIESTER PHOSPHODIESTERASE"/>
    <property type="match status" value="1"/>
</dbReference>
<dbReference type="PANTHER" id="PTHR46211:SF1">
    <property type="entry name" value="GLYCEROPHOSPHODIESTER PHOSPHODIESTERASE, CYTOPLASMIC"/>
    <property type="match status" value="1"/>
</dbReference>
<feature type="domain" description="GP-PDE" evidence="1">
    <location>
        <begin position="6"/>
        <end position="251"/>
    </location>
</feature>
<organism evidence="2 3">
    <name type="scientific">Devosia nanyangense</name>
    <dbReference type="NCBI Taxonomy" id="1228055"/>
    <lineage>
        <taxon>Bacteria</taxon>
        <taxon>Pseudomonadati</taxon>
        <taxon>Pseudomonadota</taxon>
        <taxon>Alphaproteobacteria</taxon>
        <taxon>Hyphomicrobiales</taxon>
        <taxon>Devosiaceae</taxon>
        <taxon>Devosia</taxon>
    </lineage>
</organism>
<evidence type="ECO:0000313" key="2">
    <source>
        <dbReference type="EMBL" id="MBI4923409.1"/>
    </source>
</evidence>
<dbReference type="Pfam" id="PF03009">
    <property type="entry name" value="GDPD"/>
    <property type="match status" value="1"/>
</dbReference>
<dbReference type="InterPro" id="IPR030395">
    <property type="entry name" value="GP_PDE_dom"/>
</dbReference>
<dbReference type="Gene3D" id="3.20.20.190">
    <property type="entry name" value="Phosphatidylinositol (PI) phosphodiesterase"/>
    <property type="match status" value="1"/>
</dbReference>
<dbReference type="AlphaFoldDB" id="A0A933L351"/>
<dbReference type="Proteomes" id="UP000782610">
    <property type="component" value="Unassembled WGS sequence"/>
</dbReference>
<dbReference type="GO" id="GO:0008081">
    <property type="term" value="F:phosphoric diester hydrolase activity"/>
    <property type="evidence" value="ECO:0007669"/>
    <property type="project" value="InterPro"/>
</dbReference>
<accession>A0A933L351</accession>
<dbReference type="InterPro" id="IPR017946">
    <property type="entry name" value="PLC-like_Pdiesterase_TIM-brl"/>
</dbReference>
<dbReference type="EMBL" id="JACRAF010000055">
    <property type="protein sequence ID" value="MBI4923409.1"/>
    <property type="molecule type" value="Genomic_DNA"/>
</dbReference>
<proteinExistence type="predicted"/>
<protein>
    <submittedName>
        <fullName evidence="2">Glycerophosphodiester phosphodiesterase</fullName>
    </submittedName>
</protein>
<dbReference type="PROSITE" id="PS51704">
    <property type="entry name" value="GP_PDE"/>
    <property type="match status" value="1"/>
</dbReference>
<sequence>MTKLFARPIAHRGLHDRANGVIENSRSAFEAAIAHGYAIECDVQLSSDGVPFIFHDDTLERVTSAQGRSDALPIAEVQKLTLTDSNSGDVPQRFTEFLTQIAGRAMLQIELKQQADSTKTRALAHAVAEALVGYAGAYTLESFDPALLAALRREGVTAPLGIITYGYDEAELDADLAGWKKFVLRHLLHWPWTRFEFISCRNVSLFLPVVRFMRARGMTVTAWTITSPQAALAAARGADQIVFEGFLPESA</sequence>
<dbReference type="SUPFAM" id="SSF51695">
    <property type="entry name" value="PLC-like phosphodiesterases"/>
    <property type="match status" value="1"/>
</dbReference>
<reference evidence="2" key="1">
    <citation type="submission" date="2020-07" db="EMBL/GenBank/DDBJ databases">
        <title>Huge and variable diversity of episymbiotic CPR bacteria and DPANN archaea in groundwater ecosystems.</title>
        <authorList>
            <person name="He C.Y."/>
            <person name="Keren R."/>
            <person name="Whittaker M."/>
            <person name="Farag I.F."/>
            <person name="Doudna J."/>
            <person name="Cate J.H.D."/>
            <person name="Banfield J.F."/>
        </authorList>
    </citation>
    <scope>NUCLEOTIDE SEQUENCE</scope>
    <source>
        <strain evidence="2">NC_groundwater_1586_Pr3_B-0.1um_66_15</strain>
    </source>
</reference>
<evidence type="ECO:0000313" key="3">
    <source>
        <dbReference type="Proteomes" id="UP000782610"/>
    </source>
</evidence>
<comment type="caution">
    <text evidence="2">The sequence shown here is derived from an EMBL/GenBank/DDBJ whole genome shotgun (WGS) entry which is preliminary data.</text>
</comment>
<gene>
    <name evidence="2" type="ORF">HY834_16835</name>
</gene>
<evidence type="ECO:0000259" key="1">
    <source>
        <dbReference type="PROSITE" id="PS51704"/>
    </source>
</evidence>